<evidence type="ECO:0008006" key="4">
    <source>
        <dbReference type="Google" id="ProtNLM"/>
    </source>
</evidence>
<dbReference type="GO" id="GO:0031179">
    <property type="term" value="P:peptide modification"/>
    <property type="evidence" value="ECO:0007669"/>
    <property type="project" value="InterPro"/>
</dbReference>
<evidence type="ECO:0000256" key="1">
    <source>
        <dbReference type="PIRSR" id="PIRSR607822-1"/>
    </source>
</evidence>
<comment type="caution">
    <text evidence="2">The sequence shown here is derived from an EMBL/GenBank/DDBJ whole genome shotgun (WGS) entry which is preliminary data.</text>
</comment>
<keyword evidence="1" id="KW-0862">Zinc</keyword>
<reference evidence="2 3" key="1">
    <citation type="submission" date="2021-01" db="EMBL/GenBank/DDBJ databases">
        <title>Whole genome shotgun sequence of Catellatospora bangladeshensis NBRC 107357.</title>
        <authorList>
            <person name="Komaki H."/>
            <person name="Tamura T."/>
        </authorList>
    </citation>
    <scope>NUCLEOTIDE SEQUENCE [LARGE SCALE GENOMIC DNA]</scope>
    <source>
        <strain evidence="2 3">NBRC 107357</strain>
    </source>
</reference>
<dbReference type="Gene3D" id="1.50.10.20">
    <property type="match status" value="1"/>
</dbReference>
<gene>
    <name evidence="2" type="ORF">Cba03nite_29070</name>
</gene>
<accession>A0A8J3JMR5</accession>
<keyword evidence="3" id="KW-1185">Reference proteome</keyword>
<dbReference type="GO" id="GO:0046872">
    <property type="term" value="F:metal ion binding"/>
    <property type="evidence" value="ECO:0007669"/>
    <property type="project" value="UniProtKB-KW"/>
</dbReference>
<dbReference type="PRINTS" id="PR01950">
    <property type="entry name" value="LANCSUPER"/>
</dbReference>
<feature type="binding site" evidence="1">
    <location>
        <position position="276"/>
    </location>
    <ligand>
        <name>Zn(2+)</name>
        <dbReference type="ChEBI" id="CHEBI:29105"/>
    </ligand>
</feature>
<keyword evidence="1" id="KW-0479">Metal-binding</keyword>
<protein>
    <recommendedName>
        <fullName evidence="4">Lanthionine synthetase C family protein</fullName>
    </recommendedName>
</protein>
<dbReference type="AlphaFoldDB" id="A0A8J3JMR5"/>
<evidence type="ECO:0000313" key="3">
    <source>
        <dbReference type="Proteomes" id="UP000601223"/>
    </source>
</evidence>
<feature type="binding site" evidence="1">
    <location>
        <position position="277"/>
    </location>
    <ligand>
        <name>Zn(2+)</name>
        <dbReference type="ChEBI" id="CHEBI:29105"/>
    </ligand>
</feature>
<dbReference type="EMBL" id="BONF01000014">
    <property type="protein sequence ID" value="GIF81558.1"/>
    <property type="molecule type" value="Genomic_DNA"/>
</dbReference>
<feature type="binding site" evidence="1">
    <location>
        <position position="221"/>
    </location>
    <ligand>
        <name>Zn(2+)</name>
        <dbReference type="ChEBI" id="CHEBI:29105"/>
    </ligand>
</feature>
<dbReference type="Pfam" id="PF05147">
    <property type="entry name" value="LANC_like"/>
    <property type="match status" value="1"/>
</dbReference>
<dbReference type="RefSeq" id="WP_203746033.1">
    <property type="nucleotide sequence ID" value="NZ_BONF01000014.1"/>
</dbReference>
<dbReference type="InterPro" id="IPR007822">
    <property type="entry name" value="LANC-like"/>
</dbReference>
<proteinExistence type="predicted"/>
<sequence>MTFTLPLLARMRGEQDLAPLLAWAAEHRAGAAPARLHGGGLAAVAAGMSHAAAAHLRLRPLLELTCRNLAAWVDAQTAPRNLTSPQYDVVSGMAGVVLAVAAAADTEPAAAAVLASAQRWLLERCDPHLHGLRHGPHEPVAAAAWNAGRFNHGLAHGVPGVLAALLAAHDRVPPLRDRNMEAIGRLARHLHRASFTDDRGVLTWARSDADEGRHGHRQAWCYGTPGVAWQLARAGAVLGDSGLTEYAVAAMRSLCAVWDDGAYLDPDPPEQRYAFCHGIPGTMAVAGLFAAHHGLAEAARLHEHLRDRLLEGRRQLPADPTFLAGGGGAAVLLQPASPVPWQLLAALPVPLGPPSPAEHAS</sequence>
<name>A0A8J3JMR5_9ACTN</name>
<dbReference type="Proteomes" id="UP000601223">
    <property type="component" value="Unassembled WGS sequence"/>
</dbReference>
<evidence type="ECO:0000313" key="2">
    <source>
        <dbReference type="EMBL" id="GIF81558.1"/>
    </source>
</evidence>
<dbReference type="SMART" id="SM01260">
    <property type="entry name" value="LANC_like"/>
    <property type="match status" value="1"/>
</dbReference>
<dbReference type="SUPFAM" id="SSF158745">
    <property type="entry name" value="LanC-like"/>
    <property type="match status" value="1"/>
</dbReference>
<organism evidence="2 3">
    <name type="scientific">Catellatospora bangladeshensis</name>
    <dbReference type="NCBI Taxonomy" id="310355"/>
    <lineage>
        <taxon>Bacteria</taxon>
        <taxon>Bacillati</taxon>
        <taxon>Actinomycetota</taxon>
        <taxon>Actinomycetes</taxon>
        <taxon>Micromonosporales</taxon>
        <taxon>Micromonosporaceae</taxon>
        <taxon>Catellatospora</taxon>
    </lineage>
</organism>